<sequence length="519" mass="56687">MPDRPRPHARLPGSSTPTRARLLSLASVLGPLTAAYRLRDLPWKLDEEQSYSYDTLLSPPWEDVFLDAWAALCSLHPHGSPVCASLRVHTATVHELLIATPGHPSAPLQEMVECCLRELTRLSSTRAHDPAVVGLQESGDEFKFVATAYTACHAAHREMVELEGPTALSTLDRVIDEVRSGKCPPGGEDIEDGDEWVEIDNFLGEAGYDPPRRAVRSSDAPWLNGLRQALSSLVSAVRDKDEDWLAIYRCGVDVLSYVEDRELAPVLRGIGMFELFELKHLHCQVISPTPTVSDWPLRMTLLRKICALPWAVVTLLHISRSFASLQKASPSWSVSWIHPSSFPSSSPSPSPSPTSTPSASSSSTPTPPTPTPSSTPTPTLCPFTTEALADELLTACPDISREDCIKIVERGHYCCDGHRFRDASAPHPEAILIEHIVKNNLKVHTYLATSPVSPMALPGPWSCFACARLLAVVNARHQTGLALRGVFRRSGAALSFSFVWRGGRCSADSAAPRRRASAR</sequence>
<gene>
    <name evidence="2" type="ORF">OH76DRAFT_1214658</name>
</gene>
<organism evidence="2 3">
    <name type="scientific">Lentinus brumalis</name>
    <dbReference type="NCBI Taxonomy" id="2498619"/>
    <lineage>
        <taxon>Eukaryota</taxon>
        <taxon>Fungi</taxon>
        <taxon>Dikarya</taxon>
        <taxon>Basidiomycota</taxon>
        <taxon>Agaricomycotina</taxon>
        <taxon>Agaricomycetes</taxon>
        <taxon>Polyporales</taxon>
        <taxon>Polyporaceae</taxon>
        <taxon>Lentinus</taxon>
    </lineage>
</organism>
<feature type="region of interest" description="Disordered" evidence="1">
    <location>
        <begin position="344"/>
        <end position="380"/>
    </location>
</feature>
<proteinExistence type="predicted"/>
<keyword evidence="3" id="KW-1185">Reference proteome</keyword>
<dbReference type="AlphaFoldDB" id="A0A371DLF4"/>
<accession>A0A371DLF4</accession>
<name>A0A371DLF4_9APHY</name>
<evidence type="ECO:0000313" key="3">
    <source>
        <dbReference type="Proteomes" id="UP000256964"/>
    </source>
</evidence>
<feature type="compositionally biased region" description="Pro residues" evidence="1">
    <location>
        <begin position="365"/>
        <end position="375"/>
    </location>
</feature>
<protein>
    <submittedName>
        <fullName evidence="2">Uncharacterized protein</fullName>
    </submittedName>
</protein>
<dbReference type="EMBL" id="KZ857387">
    <property type="protein sequence ID" value="RDX53360.1"/>
    <property type="molecule type" value="Genomic_DNA"/>
</dbReference>
<evidence type="ECO:0000256" key="1">
    <source>
        <dbReference type="SAM" id="MobiDB-lite"/>
    </source>
</evidence>
<feature type="compositionally biased region" description="Low complexity" evidence="1">
    <location>
        <begin position="355"/>
        <end position="364"/>
    </location>
</feature>
<reference evidence="2 3" key="1">
    <citation type="journal article" date="2018" name="Biotechnol. Biofuels">
        <title>Integrative visual omics of the white-rot fungus Polyporus brumalis exposes the biotechnological potential of its oxidative enzymes for delignifying raw plant biomass.</title>
        <authorList>
            <person name="Miyauchi S."/>
            <person name="Rancon A."/>
            <person name="Drula E."/>
            <person name="Hage H."/>
            <person name="Chaduli D."/>
            <person name="Favel A."/>
            <person name="Grisel S."/>
            <person name="Henrissat B."/>
            <person name="Herpoel-Gimbert I."/>
            <person name="Ruiz-Duenas F.J."/>
            <person name="Chevret D."/>
            <person name="Hainaut M."/>
            <person name="Lin J."/>
            <person name="Wang M."/>
            <person name="Pangilinan J."/>
            <person name="Lipzen A."/>
            <person name="Lesage-Meessen L."/>
            <person name="Navarro D."/>
            <person name="Riley R."/>
            <person name="Grigoriev I.V."/>
            <person name="Zhou S."/>
            <person name="Raouche S."/>
            <person name="Rosso M.N."/>
        </authorList>
    </citation>
    <scope>NUCLEOTIDE SEQUENCE [LARGE SCALE GENOMIC DNA]</scope>
    <source>
        <strain evidence="2 3">BRFM 1820</strain>
    </source>
</reference>
<evidence type="ECO:0000313" key="2">
    <source>
        <dbReference type="EMBL" id="RDX53360.1"/>
    </source>
</evidence>
<dbReference type="Proteomes" id="UP000256964">
    <property type="component" value="Unassembled WGS sequence"/>
</dbReference>